<organism evidence="7 8">
    <name type="scientific">Arcanobacterium buesumense</name>
    <dbReference type="NCBI Taxonomy" id="2722751"/>
    <lineage>
        <taxon>Bacteria</taxon>
        <taxon>Bacillati</taxon>
        <taxon>Actinomycetota</taxon>
        <taxon>Actinomycetes</taxon>
        <taxon>Actinomycetales</taxon>
        <taxon>Actinomycetaceae</taxon>
        <taxon>Arcanobacterium</taxon>
    </lineage>
</organism>
<keyword evidence="3 5" id="KW-1133">Transmembrane helix</keyword>
<evidence type="ECO:0000259" key="6">
    <source>
        <dbReference type="PROSITE" id="PS50850"/>
    </source>
</evidence>
<feature type="transmembrane region" description="Helical" evidence="5">
    <location>
        <begin position="153"/>
        <end position="178"/>
    </location>
</feature>
<name>A0A6H2EKY6_9ACTO</name>
<dbReference type="PANTHER" id="PTHR42718">
    <property type="entry name" value="MAJOR FACILITATOR SUPERFAMILY MULTIDRUG TRANSPORTER MFSC"/>
    <property type="match status" value="1"/>
</dbReference>
<evidence type="ECO:0000313" key="7">
    <source>
        <dbReference type="EMBL" id="QJC21561.1"/>
    </source>
</evidence>
<dbReference type="Gene3D" id="1.20.1250.20">
    <property type="entry name" value="MFS general substrate transporter like domains"/>
    <property type="match status" value="1"/>
</dbReference>
<dbReference type="Gene3D" id="1.20.1720.10">
    <property type="entry name" value="Multidrug resistance protein D"/>
    <property type="match status" value="1"/>
</dbReference>
<evidence type="ECO:0000313" key="8">
    <source>
        <dbReference type="Proteomes" id="UP000502298"/>
    </source>
</evidence>
<evidence type="ECO:0000256" key="3">
    <source>
        <dbReference type="ARBA" id="ARBA00022989"/>
    </source>
</evidence>
<dbReference type="RefSeq" id="WP_168917501.1">
    <property type="nucleotide sequence ID" value="NZ_CP050804.1"/>
</dbReference>
<comment type="subcellular location">
    <subcellularLocation>
        <location evidence="1">Cell membrane</location>
        <topology evidence="1">Multi-pass membrane protein</topology>
    </subcellularLocation>
</comment>
<keyword evidence="4 5" id="KW-0472">Membrane</keyword>
<evidence type="ECO:0000256" key="1">
    <source>
        <dbReference type="ARBA" id="ARBA00004651"/>
    </source>
</evidence>
<feature type="transmembrane region" description="Helical" evidence="5">
    <location>
        <begin position="479"/>
        <end position="505"/>
    </location>
</feature>
<feature type="transmembrane region" description="Helical" evidence="5">
    <location>
        <begin position="378"/>
        <end position="400"/>
    </location>
</feature>
<feature type="transmembrane region" description="Helical" evidence="5">
    <location>
        <begin position="344"/>
        <end position="366"/>
    </location>
</feature>
<feature type="transmembrane region" description="Helical" evidence="5">
    <location>
        <begin position="310"/>
        <end position="338"/>
    </location>
</feature>
<dbReference type="PROSITE" id="PS50850">
    <property type="entry name" value="MFS"/>
    <property type="match status" value="1"/>
</dbReference>
<dbReference type="CDD" id="cd17321">
    <property type="entry name" value="MFS_MMR_MDR_like"/>
    <property type="match status" value="1"/>
</dbReference>
<feature type="transmembrane region" description="Helical" evidence="5">
    <location>
        <begin position="28"/>
        <end position="44"/>
    </location>
</feature>
<feature type="transmembrane region" description="Helical" evidence="5">
    <location>
        <begin position="406"/>
        <end position="423"/>
    </location>
</feature>
<dbReference type="AlphaFoldDB" id="A0A6H2EKY6"/>
<feature type="transmembrane region" description="Helical" evidence="5">
    <location>
        <begin position="453"/>
        <end position="473"/>
    </location>
</feature>
<keyword evidence="8" id="KW-1185">Reference proteome</keyword>
<reference evidence="7 8" key="1">
    <citation type="submission" date="2020-03" db="EMBL/GenBank/DDBJ databases">
        <title>Complete genome of Arcanobacterium buesumensis sp. nov. strain 2701.</title>
        <authorList>
            <person name="Borowiak M."/>
            <person name="Alssahen M."/>
            <person name="Laemmler C."/>
            <person name="Malorny B."/>
            <person name="Hassan A."/>
            <person name="Prenger-Berninghoff E."/>
            <person name="Ploetz M."/>
            <person name="Abdulmawjood A."/>
        </authorList>
    </citation>
    <scope>NUCLEOTIDE SEQUENCE [LARGE SCALE GENOMIC DNA]</scope>
    <source>
        <strain evidence="7 8">2701</strain>
    </source>
</reference>
<evidence type="ECO:0000256" key="2">
    <source>
        <dbReference type="ARBA" id="ARBA00022692"/>
    </source>
</evidence>
<dbReference type="KEGG" id="arca:HC352_02900"/>
<keyword evidence="2 5" id="KW-0812">Transmembrane</keyword>
<feature type="transmembrane region" description="Helical" evidence="5">
    <location>
        <begin position="123"/>
        <end position="141"/>
    </location>
</feature>
<dbReference type="GO" id="GO:0022857">
    <property type="term" value="F:transmembrane transporter activity"/>
    <property type="evidence" value="ECO:0007669"/>
    <property type="project" value="InterPro"/>
</dbReference>
<evidence type="ECO:0000256" key="4">
    <source>
        <dbReference type="ARBA" id="ARBA00023136"/>
    </source>
</evidence>
<feature type="transmembrane region" description="Helical" evidence="5">
    <location>
        <begin position="249"/>
        <end position="266"/>
    </location>
</feature>
<dbReference type="Pfam" id="PF07690">
    <property type="entry name" value="MFS_1"/>
    <property type="match status" value="1"/>
</dbReference>
<dbReference type="PANTHER" id="PTHR42718:SF39">
    <property type="entry name" value="ACTINORHODIN TRANSPORTER-RELATED"/>
    <property type="match status" value="1"/>
</dbReference>
<sequence>MKRKEGSVPAEHAFTVPGSTRVYDKRQLLTVLLVPLMMALVQVSSVNNALPALSEALHSSDGGLQWVLSGYALAIGIVLVPAGRLGDILGRSSLFVVGLTIFTFASLACGISTNVLMLNLFRIVQGIGAGILSPQTTGLILQYFEGHARAKAFALFGLVVSLSVAIGPILSGFLIGWLGNDLGWRGGFFVNVPLGLIGLTLAIRWLPFGKERRTVGPNHEKVQQEYIEQTTKAGKKVVVKRGKIDIDPVGSLLLSLSVLFIMLPFMTHSMPWIWIFLPIGLLLTGGWIKWEKYYKDSGHYPMMNLDLLKLPTYALGTLTGSLFFMAGPAIMAIVAIYLQTGVGIVALSVGLLTLPNAASSAIGAMWSGRHAVKHGAAIQVFCAVLIVASSSVLALVVWGIEHGLSFWWAAIPLAFQGFAFGAFGSANQTLTMMDVPHAHGGTAGGFLQTGQRIATAISIAMVTAVFFAGQRITTDEPNWLLGMLLALGLVVFLASLTLTSALILWRRNRAIA</sequence>
<dbReference type="Proteomes" id="UP000502298">
    <property type="component" value="Chromosome"/>
</dbReference>
<gene>
    <name evidence="7" type="ORF">HC352_02900</name>
</gene>
<dbReference type="GO" id="GO:0005886">
    <property type="term" value="C:plasma membrane"/>
    <property type="evidence" value="ECO:0007669"/>
    <property type="project" value="UniProtKB-SubCell"/>
</dbReference>
<dbReference type="InterPro" id="IPR020846">
    <property type="entry name" value="MFS_dom"/>
</dbReference>
<protein>
    <submittedName>
        <fullName evidence="7">MFS transporter</fullName>
    </submittedName>
</protein>
<proteinExistence type="predicted"/>
<feature type="transmembrane region" description="Helical" evidence="5">
    <location>
        <begin position="272"/>
        <end position="290"/>
    </location>
</feature>
<dbReference type="InterPro" id="IPR011701">
    <property type="entry name" value="MFS"/>
</dbReference>
<dbReference type="SUPFAM" id="SSF103473">
    <property type="entry name" value="MFS general substrate transporter"/>
    <property type="match status" value="1"/>
</dbReference>
<feature type="domain" description="Major facilitator superfamily (MFS) profile" evidence="6">
    <location>
        <begin position="28"/>
        <end position="500"/>
    </location>
</feature>
<feature type="transmembrane region" description="Helical" evidence="5">
    <location>
        <begin position="94"/>
        <end position="117"/>
    </location>
</feature>
<feature type="transmembrane region" description="Helical" evidence="5">
    <location>
        <begin position="184"/>
        <end position="203"/>
    </location>
</feature>
<dbReference type="InterPro" id="IPR036259">
    <property type="entry name" value="MFS_trans_sf"/>
</dbReference>
<accession>A0A6H2EKY6</accession>
<feature type="transmembrane region" description="Helical" evidence="5">
    <location>
        <begin position="64"/>
        <end position="82"/>
    </location>
</feature>
<dbReference type="EMBL" id="CP050804">
    <property type="protein sequence ID" value="QJC21561.1"/>
    <property type="molecule type" value="Genomic_DNA"/>
</dbReference>
<evidence type="ECO:0000256" key="5">
    <source>
        <dbReference type="SAM" id="Phobius"/>
    </source>
</evidence>